<dbReference type="GeneID" id="54294445"/>
<dbReference type="SUPFAM" id="SSF50978">
    <property type="entry name" value="WD40 repeat-like"/>
    <property type="match status" value="1"/>
</dbReference>
<reference evidence="1" key="1">
    <citation type="journal article" date="2020" name="Stud. Mycol.">
        <title>101 Dothideomycetes genomes: a test case for predicting lifestyles and emergence of pathogens.</title>
        <authorList>
            <person name="Haridas S."/>
            <person name="Albert R."/>
            <person name="Binder M."/>
            <person name="Bloem J."/>
            <person name="Labutti K."/>
            <person name="Salamov A."/>
            <person name="Andreopoulos B."/>
            <person name="Baker S."/>
            <person name="Barry K."/>
            <person name="Bills G."/>
            <person name="Bluhm B."/>
            <person name="Cannon C."/>
            <person name="Castanera R."/>
            <person name="Culley D."/>
            <person name="Daum C."/>
            <person name="Ezra D."/>
            <person name="Gonzalez J."/>
            <person name="Henrissat B."/>
            <person name="Kuo A."/>
            <person name="Liang C."/>
            <person name="Lipzen A."/>
            <person name="Lutzoni F."/>
            <person name="Magnuson J."/>
            <person name="Mondo S."/>
            <person name="Nolan M."/>
            <person name="Ohm R."/>
            <person name="Pangilinan J."/>
            <person name="Park H.-J."/>
            <person name="Ramirez L."/>
            <person name="Alfaro M."/>
            <person name="Sun H."/>
            <person name="Tritt A."/>
            <person name="Yoshinaga Y."/>
            <person name="Zwiers L.-H."/>
            <person name="Turgeon B."/>
            <person name="Goodwin S."/>
            <person name="Spatafora J."/>
            <person name="Crous P."/>
            <person name="Grigoriev I."/>
        </authorList>
    </citation>
    <scope>NUCLEOTIDE SEQUENCE</scope>
    <source>
        <strain evidence="1">CBS 121167</strain>
    </source>
</reference>
<accession>A0A6A6BBV1</accession>
<dbReference type="RefSeq" id="XP_033397391.1">
    <property type="nucleotide sequence ID" value="XM_033536949.1"/>
</dbReference>
<dbReference type="EMBL" id="ML995486">
    <property type="protein sequence ID" value="KAF2141679.1"/>
    <property type="molecule type" value="Genomic_DNA"/>
</dbReference>
<evidence type="ECO:0008006" key="3">
    <source>
        <dbReference type="Google" id="ProtNLM"/>
    </source>
</evidence>
<protein>
    <recommendedName>
        <fullName evidence="3">LisH domain-containing protein</fullName>
    </recommendedName>
</protein>
<dbReference type="SMART" id="SM00320">
    <property type="entry name" value="WD40"/>
    <property type="match status" value="2"/>
</dbReference>
<dbReference type="Gene3D" id="2.130.10.10">
    <property type="entry name" value="YVTN repeat-like/Quinoprotein amine dehydrogenase"/>
    <property type="match status" value="2"/>
</dbReference>
<gene>
    <name evidence="1" type="ORF">K452DRAFT_228234</name>
</gene>
<dbReference type="InterPro" id="IPR006594">
    <property type="entry name" value="LisH"/>
</dbReference>
<dbReference type="Proteomes" id="UP000799438">
    <property type="component" value="Unassembled WGS sequence"/>
</dbReference>
<dbReference type="InterPro" id="IPR036322">
    <property type="entry name" value="WD40_repeat_dom_sf"/>
</dbReference>
<dbReference type="OrthoDB" id="1932312at2759"/>
<proteinExistence type="predicted"/>
<evidence type="ECO:0000313" key="1">
    <source>
        <dbReference type="EMBL" id="KAF2141679.1"/>
    </source>
</evidence>
<dbReference type="InterPro" id="IPR015943">
    <property type="entry name" value="WD40/YVTN_repeat-like_dom_sf"/>
</dbReference>
<name>A0A6A6BBV1_9PEZI</name>
<sequence>MASPAVLVARFLRANNYSQTLDAFLAEANLPSDAGAVTNGDLTVEQLLREKQAFDLSANFERLGVQDDDKGWHDPAPSSATELTLPTTSNLLNASVEIIARGVEAEPFILATTADRHLHLISSRASSFEIHRSISHIQDSPILSYNVICQRYLLASSMSGKLLLYDCGSDTLLNERKDHAKYLVKIASIEDDEGAWIATAGWDAKVHLYRLNVRQDSPIHLKAPVANLTLPTNPEALLFVRHPVTEKPLLLLTRRDSTFLFYYSLPEPGAGCSEGAPVTLELLGKQNLAPTSTAWVAFTPSSIALCPTDSSLLAVATSAVPHMKLLIVRLLLPPADAVDAGSERSIGLEEAPIAQDSVRDGINFSAMTQASQARAALIVQERELAAILIQCSTLAPQTPYSTPSLAWRPDGTGVWVNSDDGVVRGVEASTGKVVASLKGHDAASKIRCIWAGRVGSGENGGEEWMISGGFDQKLILWRTQQAVESA</sequence>
<dbReference type="PROSITE" id="PS50896">
    <property type="entry name" value="LISH"/>
    <property type="match status" value="1"/>
</dbReference>
<organism evidence="1 2">
    <name type="scientific">Aplosporella prunicola CBS 121167</name>
    <dbReference type="NCBI Taxonomy" id="1176127"/>
    <lineage>
        <taxon>Eukaryota</taxon>
        <taxon>Fungi</taxon>
        <taxon>Dikarya</taxon>
        <taxon>Ascomycota</taxon>
        <taxon>Pezizomycotina</taxon>
        <taxon>Dothideomycetes</taxon>
        <taxon>Dothideomycetes incertae sedis</taxon>
        <taxon>Botryosphaeriales</taxon>
        <taxon>Aplosporellaceae</taxon>
        <taxon>Aplosporella</taxon>
    </lineage>
</organism>
<evidence type="ECO:0000313" key="2">
    <source>
        <dbReference type="Proteomes" id="UP000799438"/>
    </source>
</evidence>
<dbReference type="InterPro" id="IPR001680">
    <property type="entry name" value="WD40_rpt"/>
</dbReference>
<keyword evidence="2" id="KW-1185">Reference proteome</keyword>
<dbReference type="AlphaFoldDB" id="A0A6A6BBV1"/>